<evidence type="ECO:0000256" key="3">
    <source>
        <dbReference type="ARBA" id="ARBA00022989"/>
    </source>
</evidence>
<organism evidence="8 9">
    <name type="scientific">Luteibacter anthropi</name>
    <dbReference type="NCBI Taxonomy" id="564369"/>
    <lineage>
        <taxon>Bacteria</taxon>
        <taxon>Pseudomonadati</taxon>
        <taxon>Pseudomonadota</taxon>
        <taxon>Gammaproteobacteria</taxon>
        <taxon>Lysobacterales</taxon>
        <taxon>Rhodanobacteraceae</taxon>
        <taxon>Luteibacter</taxon>
    </lineage>
</organism>
<gene>
    <name evidence="8" type="ORF">HBF25_07730</name>
</gene>
<accession>A0A7X5U9E2</accession>
<feature type="compositionally biased region" description="Low complexity" evidence="5">
    <location>
        <begin position="253"/>
        <end position="272"/>
    </location>
</feature>
<feature type="transmembrane region" description="Helical" evidence="6">
    <location>
        <begin position="35"/>
        <end position="56"/>
    </location>
</feature>
<dbReference type="RefSeq" id="WP_166947265.1">
    <property type="nucleotide sequence ID" value="NZ_JAARLZ010000003.1"/>
</dbReference>
<evidence type="ECO:0000256" key="5">
    <source>
        <dbReference type="SAM" id="MobiDB-lite"/>
    </source>
</evidence>
<evidence type="ECO:0000313" key="9">
    <source>
        <dbReference type="Proteomes" id="UP000490980"/>
    </source>
</evidence>
<feature type="compositionally biased region" description="Low complexity" evidence="5">
    <location>
        <begin position="295"/>
        <end position="305"/>
    </location>
</feature>
<dbReference type="InterPro" id="IPR007430">
    <property type="entry name" value="VirB8"/>
</dbReference>
<feature type="region of interest" description="Disordered" evidence="5">
    <location>
        <begin position="238"/>
        <end position="282"/>
    </location>
</feature>
<sequence>MLKKKQSPKIDEVLAQSVNFEVTIADLARKSERRAWMVATASVIVSLCLVGGYFYILPLKEKVPYFIMADAYTGTTSLARLSDDVINRQITSSEAVNRSNIARFIIARESYDLAISNMRDWPTVLTMSSSTVAQPYLDLHSQANPEAPFKVYGKNRAIRVKILSIVMIGGGQGQPPTGATVRFQRSVYDKVNGATYPLDSKIATMAFAYKPNLRMDDQNRLENPLGFQVTSYRVDNDYGNAAPGEVPTAAPEGALPSTAPATAAPGQPTVPGQPVTGLPQAGVAPVPLANGAQAQPYAQGGASPAMANGMPASTIPTEAGYPTQAPGAATPTPAAPAASPEPRSAANGGRRR</sequence>
<dbReference type="Gene3D" id="3.10.450.230">
    <property type="entry name" value="VirB8 protein"/>
    <property type="match status" value="1"/>
</dbReference>
<keyword evidence="2 6" id="KW-0812">Transmembrane</keyword>
<dbReference type="AlphaFoldDB" id="A0A7X5U9E2"/>
<dbReference type="Proteomes" id="UP000490980">
    <property type="component" value="Unassembled WGS sequence"/>
</dbReference>
<feature type="domain" description="Bacterial virulence protein VirB8" evidence="7">
    <location>
        <begin position="19"/>
        <end position="236"/>
    </location>
</feature>
<dbReference type="CDD" id="cd16424">
    <property type="entry name" value="VirB8"/>
    <property type="match status" value="1"/>
</dbReference>
<reference evidence="8 9" key="1">
    <citation type="submission" date="2020-03" db="EMBL/GenBank/DDBJ databases">
        <authorList>
            <person name="Lai Q."/>
        </authorList>
    </citation>
    <scope>NUCLEOTIDE SEQUENCE [LARGE SCALE GENOMIC DNA]</scope>
    <source>
        <strain evidence="8 9">CCUG 25036</strain>
    </source>
</reference>
<dbReference type="SUPFAM" id="SSF54427">
    <property type="entry name" value="NTF2-like"/>
    <property type="match status" value="1"/>
</dbReference>
<evidence type="ECO:0000313" key="8">
    <source>
        <dbReference type="EMBL" id="NII06269.1"/>
    </source>
</evidence>
<keyword evidence="9" id="KW-1185">Reference proteome</keyword>
<evidence type="ECO:0000256" key="6">
    <source>
        <dbReference type="SAM" id="Phobius"/>
    </source>
</evidence>
<feature type="region of interest" description="Disordered" evidence="5">
    <location>
        <begin position="295"/>
        <end position="352"/>
    </location>
</feature>
<evidence type="ECO:0000259" key="7">
    <source>
        <dbReference type="Pfam" id="PF04335"/>
    </source>
</evidence>
<evidence type="ECO:0000256" key="2">
    <source>
        <dbReference type="ARBA" id="ARBA00022692"/>
    </source>
</evidence>
<dbReference type="InterPro" id="IPR032710">
    <property type="entry name" value="NTF2-like_dom_sf"/>
</dbReference>
<proteinExistence type="predicted"/>
<dbReference type="GO" id="GO:0016020">
    <property type="term" value="C:membrane"/>
    <property type="evidence" value="ECO:0007669"/>
    <property type="project" value="UniProtKB-SubCell"/>
</dbReference>
<comment type="subcellular location">
    <subcellularLocation>
        <location evidence="1">Membrane</location>
        <topology evidence="1">Single-pass membrane protein</topology>
    </subcellularLocation>
</comment>
<dbReference type="EMBL" id="JAARLZ010000003">
    <property type="protein sequence ID" value="NII06269.1"/>
    <property type="molecule type" value="Genomic_DNA"/>
</dbReference>
<keyword evidence="4 6" id="KW-0472">Membrane</keyword>
<keyword evidence="3 6" id="KW-1133">Transmembrane helix</keyword>
<protein>
    <submittedName>
        <fullName evidence="8">Conjugative transfer protein</fullName>
    </submittedName>
</protein>
<name>A0A7X5U9E2_9GAMM</name>
<evidence type="ECO:0000256" key="4">
    <source>
        <dbReference type="ARBA" id="ARBA00023136"/>
    </source>
</evidence>
<dbReference type="Pfam" id="PF04335">
    <property type="entry name" value="VirB8"/>
    <property type="match status" value="1"/>
</dbReference>
<feature type="compositionally biased region" description="Low complexity" evidence="5">
    <location>
        <begin position="319"/>
        <end position="346"/>
    </location>
</feature>
<evidence type="ECO:0000256" key="1">
    <source>
        <dbReference type="ARBA" id="ARBA00004167"/>
    </source>
</evidence>
<comment type="caution">
    <text evidence="8">The sequence shown here is derived from an EMBL/GenBank/DDBJ whole genome shotgun (WGS) entry which is preliminary data.</text>
</comment>